<proteinExistence type="predicted"/>
<dbReference type="HOGENOM" id="CLU_2629887_0_0_2"/>
<evidence type="ECO:0008006" key="3">
    <source>
        <dbReference type="Google" id="ProtNLM"/>
    </source>
</evidence>
<evidence type="ECO:0000313" key="1">
    <source>
        <dbReference type="EMBL" id="EHP69439.1"/>
    </source>
</evidence>
<gene>
    <name evidence="1" type="ORF">MetMK1DRAFT_00021950</name>
</gene>
<reference evidence="1 2" key="1">
    <citation type="submission" date="2012-01" db="EMBL/GenBank/DDBJ databases">
        <title>Improved High-Quality Draft sequence of Metallosphaera yellowstonensis MK1.</title>
        <authorList>
            <consortium name="US DOE Joint Genome Institute"/>
            <person name="Lucas S."/>
            <person name="Han J."/>
            <person name="Cheng J.-F."/>
            <person name="Goodwin L."/>
            <person name="Pitluck S."/>
            <person name="Peters L."/>
            <person name="Teshima H."/>
            <person name="Detter J.C."/>
            <person name="Han C."/>
            <person name="Tapia R."/>
            <person name="Land M."/>
            <person name="Hauser L."/>
            <person name="Kyrpides N."/>
            <person name="Kozubal M."/>
            <person name="Macur R.E."/>
            <person name="Jay Z."/>
            <person name="Inskeep W."/>
            <person name="Woyke T."/>
        </authorList>
    </citation>
    <scope>NUCLEOTIDE SEQUENCE [LARGE SCALE GENOMIC DNA]</scope>
    <source>
        <strain evidence="1 2">MK1</strain>
    </source>
</reference>
<dbReference type="eggNOG" id="arCOG04414">
    <property type="taxonomic scope" value="Archaea"/>
</dbReference>
<accession>H2C6L2</accession>
<name>H2C6L2_9CREN</name>
<dbReference type="AlphaFoldDB" id="H2C6L2"/>
<dbReference type="RefSeq" id="WP_009073498.1">
    <property type="nucleotide sequence ID" value="NZ_JH597768.1"/>
</dbReference>
<evidence type="ECO:0000313" key="2">
    <source>
        <dbReference type="Proteomes" id="UP000003980"/>
    </source>
</evidence>
<dbReference type="OrthoDB" id="37205at2157"/>
<dbReference type="STRING" id="671065.MetMK1DRAFT_00021950"/>
<keyword evidence="2" id="KW-1185">Reference proteome</keyword>
<protein>
    <recommendedName>
        <fullName evidence="3">Transcription factor Pcc1</fullName>
    </recommendedName>
</protein>
<dbReference type="Proteomes" id="UP000003980">
    <property type="component" value="Unassembled WGS sequence"/>
</dbReference>
<dbReference type="EMBL" id="JH597768">
    <property type="protein sequence ID" value="EHP69439.1"/>
    <property type="molecule type" value="Genomic_DNA"/>
</dbReference>
<sequence>MIRIIISMDRIPEEVTRTLSKALIIEDIDKEFVRISEGPTIDIKCETVTRCRAIMNSYIFWIYSVLRTLEEVEHNG</sequence>
<organism evidence="1 2">
    <name type="scientific">Metallosphaera yellowstonensis MK1</name>
    <dbReference type="NCBI Taxonomy" id="671065"/>
    <lineage>
        <taxon>Archaea</taxon>
        <taxon>Thermoproteota</taxon>
        <taxon>Thermoprotei</taxon>
        <taxon>Sulfolobales</taxon>
        <taxon>Sulfolobaceae</taxon>
        <taxon>Metallosphaera</taxon>
    </lineage>
</organism>